<dbReference type="GO" id="GO:0004386">
    <property type="term" value="F:helicase activity"/>
    <property type="evidence" value="ECO:0007669"/>
    <property type="project" value="InterPro"/>
</dbReference>
<keyword evidence="7 8" id="KW-0472">Membrane</keyword>
<evidence type="ECO:0000256" key="6">
    <source>
        <dbReference type="ARBA" id="ARBA00022989"/>
    </source>
</evidence>
<evidence type="ECO:0000256" key="7">
    <source>
        <dbReference type="ARBA" id="ARBA00023136"/>
    </source>
</evidence>
<feature type="domain" description="AAA+ ATPase" evidence="11">
    <location>
        <begin position="1948"/>
        <end position="2069"/>
    </location>
</feature>
<dbReference type="EMBL" id="NHTK01006126">
    <property type="protein sequence ID" value="PPQ63294.1"/>
    <property type="molecule type" value="Genomic_DNA"/>
</dbReference>
<dbReference type="Gene3D" id="1.10.8.60">
    <property type="match status" value="2"/>
</dbReference>
<evidence type="ECO:0000256" key="10">
    <source>
        <dbReference type="SAM" id="SignalP"/>
    </source>
</evidence>
<dbReference type="InterPro" id="IPR003959">
    <property type="entry name" value="ATPase_AAA_core"/>
</dbReference>
<dbReference type="InterPro" id="IPR018108">
    <property type="entry name" value="MCP_transmembrane"/>
</dbReference>
<dbReference type="InterPro" id="IPR041627">
    <property type="entry name" value="AAA_lid_6"/>
</dbReference>
<dbReference type="InterPro" id="IPR003593">
    <property type="entry name" value="AAA+_ATPase"/>
</dbReference>
<dbReference type="GO" id="GO:0016887">
    <property type="term" value="F:ATP hydrolysis activity"/>
    <property type="evidence" value="ECO:0007669"/>
    <property type="project" value="InterPro"/>
</dbReference>
<dbReference type="Gene3D" id="3.40.50.2020">
    <property type="match status" value="1"/>
</dbReference>
<dbReference type="PRINTS" id="PR00819">
    <property type="entry name" value="CBXCFQXSUPER"/>
</dbReference>
<dbReference type="Gene3D" id="3.40.50.300">
    <property type="entry name" value="P-loop containing nucleotide triphosphate hydrolases"/>
    <property type="match status" value="5"/>
</dbReference>
<feature type="domain" description="AAA+ ATPase" evidence="11">
    <location>
        <begin position="1669"/>
        <end position="1805"/>
    </location>
</feature>
<evidence type="ECO:0000256" key="4">
    <source>
        <dbReference type="ARBA" id="ARBA00022741"/>
    </source>
</evidence>
<keyword evidence="4" id="KW-0547">Nucleotide-binding</keyword>
<dbReference type="PANTHER" id="PTHR43392:SF2">
    <property type="entry name" value="AAA-TYPE ATPASE FAMILY PROTEIN _ ANKYRIN REPEAT FAMILY PROTEIN"/>
    <property type="match status" value="1"/>
</dbReference>
<feature type="compositionally biased region" description="Basic residues" evidence="9">
    <location>
        <begin position="2456"/>
        <end position="2466"/>
    </location>
</feature>
<feature type="domain" description="AAA+ ATPase" evidence="11">
    <location>
        <begin position="2230"/>
        <end position="2367"/>
    </location>
</feature>
<keyword evidence="10" id="KW-0732">Signal</keyword>
<dbReference type="InterPro" id="IPR029057">
    <property type="entry name" value="PRTase-like"/>
</dbReference>
<evidence type="ECO:0000313" key="12">
    <source>
        <dbReference type="EMBL" id="PPQ63294.1"/>
    </source>
</evidence>
<dbReference type="STRING" id="181874.A0A409V9C7"/>
<dbReference type="GO" id="GO:0005524">
    <property type="term" value="F:ATP binding"/>
    <property type="evidence" value="ECO:0007669"/>
    <property type="project" value="UniProtKB-KW"/>
</dbReference>
<organism evidence="12 13">
    <name type="scientific">Panaeolus cyanescens</name>
    <dbReference type="NCBI Taxonomy" id="181874"/>
    <lineage>
        <taxon>Eukaryota</taxon>
        <taxon>Fungi</taxon>
        <taxon>Dikarya</taxon>
        <taxon>Basidiomycota</taxon>
        <taxon>Agaricomycotina</taxon>
        <taxon>Agaricomycetes</taxon>
        <taxon>Agaricomycetidae</taxon>
        <taxon>Agaricales</taxon>
        <taxon>Agaricineae</taxon>
        <taxon>Galeropsidaceae</taxon>
        <taxon>Panaeolus</taxon>
    </lineage>
</organism>
<dbReference type="InterPro" id="IPR050773">
    <property type="entry name" value="CbxX/CfxQ_RuBisCO_ESX"/>
</dbReference>
<sequence>MSKTLFLVSIHFFIYLSFLQAPLTMVQHLHVTYNNIHNLIRNATPKIAKDFNPDLLVAIGTRGGGFFPARVMRTFLREETSNKTLQIQAIGLSLYEPVEGTSEDAIGNEVIRTQWLTDSGKLLLGKRNLIVDEVDDTRKTLHYALSELRKDVEAELLLHPEDQRDSLRKATQFAIFVVHNKNKEKLAQLPDDIPYFAGEEVEDVWLDYPWEATNIEEHDQYALKDRLSLSVEIRPCQVISCLVLGRLSPFPLLRLWVPQLLSQPSSTISLHVPDMAQRDARLKKLFFDIIEGKQQVTSTNSRRFLQSICSRPVGSDSARTFDKLCASQSGIESLQKAISAHTDNVSLNKESTDLLNFIRESDLSIVAGGTVLEDVLLKLVDPSFYFNALITAFLDRKLEEGAQVAFSWLLQQLCRLDAAKSKPFREHAHINVIIDLLIKSSNHVVKSTGHDIQQVLKAYHTQGNTSAAGNAGGRHDNDFEDFREISILPTANELASTREPFLRPSEFLEDPATTETRVYMHLDNQFRLLREDLLYELKDDLAIARGQKKGFYRGVRVDGIVAVGMDCGSDERKRTKWSLVVRCKNGIPELHGIRDAKKRKEYIIENRNRFLRHQSLVCLLAGDQPIGFPCINRDEDRLAKDPPEIVIQFDGKESLVEVALYKLKAGNVSLIQIDTALFAYEPVLRRLQATSTIPLANDLLLWTKDSQVSAVDLPERLRRLVETLEINPSTDLKSALQTKTSLQLDNSQARSFVSGLTQSVSLIQGPPGTGKSFIGALLAKAIHVCTQKTILVVTYTNHALDDILSGLLKIGIPAGDIVRLGGATKTSSTIAPLLLQNQPRTHIRSEDQWAIIDQYRHSGEDAHSELVSLFSKYREAKVDLLDLLLFLEFHDDSSFYDAFSIPEEDSEEDGGGFQRVAEGGREAKQTYLIDRWCEGLDPGIFIEEKFAQEGCMKIWDMKLSARRELYEQWKHLMLQEVIAEFCNKAESYNQIQEKLKRCQGAGLIDILRSKRIVGCTTTAAAKYCEDLHSLSPDILLVEEAGEILESHVLTSLSSKTEQVILIGDHKQLRPKVNNYRLTVEKGDGYDLNRSLFERLILKDFPHDTLSKQHRMRPEISSFIRALTYEDLLDDNSTQNRPDIIGLQNNVIFIQHEHPEDDIHQLSDRRDQSAKSSKQNTYEIQMVLKIVKYLGQQGYGTDDLVILTPYLGQLMKLRNTLKKDNDPILNDLDSAELVKAGLVDVAEAKIAKKPIRLSTIGTYSMHVPVFFLACTHAYALYKDNYQGEEADIVIISLTRSNPDRDIGFMSSPERLNVLLSRARNGMILIGNLETFRNARKGRDLWQSFAELLHKGKHIYNGLPIRCDRHPDYVAIINDPERFEEVTPDGGCTRPCGGTLSCGSHTCPSKCHVISDHSKMKCTVLVTTTCTRNHPSTYICSDGPPTPCKKCERDERLSKQKLEREAEAERRREADQKAHLQRMDQIEKEMEKIRQDKEDLRLAQERQQALRQKQADLDALRAQSFPISTQLPVNNHNSSPPNPTVADATSVQPTQTASWLSWFSSLTPQTQSSPIPVKVSESQMDGKDVPSSDGISEGLQSEVSSPRPPNKPFPLIKPSPGKLEWEQEKRLTGASNVSIDAIMDMTGLESVKKQVLSIMRKIEVAARQGASLKSERFNVVLLGNPGTGKTTVARHYAQFLASCKVVPTSTFKETTGSRLAQDGVDGTRTLVDGLVQGGGGTIFIDEAYQLTSGNHHSGGAVLDFLLAEMENQVGTLVFILAGYDREMEKFFDHNPGLQSRVPHRLRFEDYKDEELLDMFLGIIRKEFQGKMKLEDGYQGLYARVAIRRLGRRRGNPGFGNARDLHNLIAKMRERQAIRLNKQRKAGLIPDDFLFVGEDMIGPEPSKALQESAAWKELHQMIGLSAVKKSVHDICATIEENYRRELMEKEPLLLSLNRVFLGSPGTGKTTVGKLYGQILCDLGLLSNGEVIVKNPSDFVGAVLGASEANTKAILSNAMGKVLIIDEASQLSVTFQRKFNDLAGAGIHATTVIDTIVAEVQNVPGEDRCVLMLGYKDQMMEMFQNVNPGLSRRFKIEDAFQFDDFNDAEMLKILDLKLQKQDLYATPHAKNVAIDVLSRMRNRPNFGNAGEVENLITQAKERCMGRRNKLARADRPLDIMFIPEDFDPDYNRGATATMNLVKLFEDVVGCDDVVDKLKKYQQIAQVCRTKGLDPRDQVSTNFIFSGPPGTGKTTVARKMGQVFYDMGLLGSAEVFECSASDMVGQYVGQTGPKTKKLFEKALGRVLFVDEAYRLATGNFAQEAIDELVGLLTHPNFKGKMVVILAGYEEDMNRLLSINSGLSSRFPDHIYFENMDADRCLAVLAMEVKKKNVVIENLEDLQSPNYMKMRELIRDLAEMQDWGNARDMVTLGRNITNASLMSNSFYISAEEAIRQMQLMIDEKQRRTKTAKKPRNVKPTLPVQTLTPQPPTPPATATSTSAANPPPPAAPPTPTPRTPSPAQARGRGRGRGRGGGRGQGRGSAPQAQTTRTEPTNAAGQEVPRDAGVSDADWKRLKEAEHRMIDEDRQRANLLKDLGRKIFNQKKEEQKQQKEMEAREKAQAQARDDEERRKIQAEREAARLKAHAARVKRERIERELEAKKEEERKRKEKEEKAQKKLRELGVCPVGYRWIPLGDGYRCAGGSHYVSSSQLGLRANCSHCYCSFITSTFHFMAEEIDYEGLPSNAGLAVHMLAGALAGISEHAVMFPIDSIKTRMQVFATSPVAVYSGVGNAFTRISSTEGMRALWRGVSSVILGAGPAHAVHFGTLEAVKELAGGNEAGNQWLATSLAGASATIASDAFMNPFDVVKQRMQLHKSQFRSVFACARSVYRAEGLGAFYVSYPTTLAISIPFNAIQFTVYEHIKRFANPRNEYSPATHIAAGAIAGGVAAAVTNPLDVAKTILQTRGSAADLDIRNANGMIDAFRVIWSRDGIRGFGRGLTPRVMTVMPSSALCWMSYEFFKMAIRSD</sequence>
<dbReference type="Pfam" id="PF13087">
    <property type="entry name" value="AAA_12"/>
    <property type="match status" value="1"/>
</dbReference>
<dbReference type="Gene3D" id="1.50.40.10">
    <property type="entry name" value="Mitochondrial carrier domain"/>
    <property type="match status" value="2"/>
</dbReference>
<dbReference type="InterPro" id="IPR027417">
    <property type="entry name" value="P-loop_NTPase"/>
</dbReference>
<proteinExistence type="inferred from homology"/>
<comment type="subcellular location">
    <subcellularLocation>
        <location evidence="1">Membrane</location>
        <topology evidence="1">Multi-pass membrane protein</topology>
    </subcellularLocation>
</comment>
<comment type="similarity">
    <text evidence="2">Belongs to the CbxX/CfxQ family.</text>
</comment>
<feature type="chain" id="PRO_5018965454" description="AAA+ ATPase domain-containing protein" evidence="10">
    <location>
        <begin position="22"/>
        <end position="3019"/>
    </location>
</feature>
<feature type="region of interest" description="Disordered" evidence="9">
    <location>
        <begin position="2455"/>
        <end position="2561"/>
    </location>
</feature>
<dbReference type="InterPro" id="IPR047187">
    <property type="entry name" value="SF1_C_Upf1"/>
</dbReference>
<dbReference type="SUPFAM" id="SSF53271">
    <property type="entry name" value="PRTase-like"/>
    <property type="match status" value="1"/>
</dbReference>
<reference evidence="12 13" key="1">
    <citation type="journal article" date="2018" name="Evol. Lett.">
        <title>Horizontal gene cluster transfer increased hallucinogenic mushroom diversity.</title>
        <authorList>
            <person name="Reynolds H.T."/>
            <person name="Vijayakumar V."/>
            <person name="Gluck-Thaler E."/>
            <person name="Korotkin H.B."/>
            <person name="Matheny P.B."/>
            <person name="Slot J.C."/>
        </authorList>
    </citation>
    <scope>NUCLEOTIDE SEQUENCE [LARGE SCALE GENOMIC DNA]</scope>
    <source>
        <strain evidence="12 13">2629</strain>
    </source>
</reference>
<dbReference type="CDD" id="cd00009">
    <property type="entry name" value="AAA"/>
    <property type="match status" value="2"/>
</dbReference>
<keyword evidence="6" id="KW-1133">Transmembrane helix</keyword>
<name>A0A409V9C7_9AGAR</name>
<feature type="repeat" description="Solcar" evidence="8">
    <location>
        <begin position="2737"/>
        <end position="2825"/>
    </location>
</feature>
<dbReference type="Pfam" id="PF13086">
    <property type="entry name" value="AAA_11"/>
    <property type="match status" value="1"/>
</dbReference>
<feature type="region of interest" description="Disordered" evidence="9">
    <location>
        <begin position="1563"/>
        <end position="1616"/>
    </location>
</feature>
<dbReference type="CDD" id="cd17936">
    <property type="entry name" value="EEXXEc_NFX1"/>
    <property type="match status" value="1"/>
</dbReference>
<feature type="compositionally biased region" description="Polar residues" evidence="9">
    <location>
        <begin position="2535"/>
        <end position="2548"/>
    </location>
</feature>
<evidence type="ECO:0000256" key="5">
    <source>
        <dbReference type="ARBA" id="ARBA00022840"/>
    </source>
</evidence>
<dbReference type="OrthoDB" id="2423195at2759"/>
<accession>A0A409V9C7</accession>
<feature type="repeat" description="Solcar" evidence="8">
    <location>
        <begin position="2924"/>
        <end position="3015"/>
    </location>
</feature>
<dbReference type="FunFam" id="3.40.50.300:FF:000216">
    <property type="entry name" value="Type VII secretion ATPase EccA"/>
    <property type="match status" value="3"/>
</dbReference>
<dbReference type="InParanoid" id="A0A409V9C7"/>
<feature type="signal peptide" evidence="10">
    <location>
        <begin position="1"/>
        <end position="21"/>
    </location>
</feature>
<keyword evidence="5" id="KW-0067">ATP-binding</keyword>
<keyword evidence="13" id="KW-1185">Reference proteome</keyword>
<dbReference type="PROSITE" id="PS50920">
    <property type="entry name" value="SOLCAR"/>
    <property type="match status" value="3"/>
</dbReference>
<dbReference type="PANTHER" id="PTHR43392">
    <property type="entry name" value="AAA-TYPE ATPASE FAMILY PROTEIN / ANKYRIN REPEAT FAMILY PROTEIN"/>
    <property type="match status" value="1"/>
</dbReference>
<gene>
    <name evidence="12" type="ORF">CVT24_006739</name>
</gene>
<comment type="caution">
    <text evidence="12">The sequence shown here is derived from an EMBL/GenBank/DDBJ whole genome shotgun (WGS) entry which is preliminary data.</text>
</comment>
<dbReference type="SUPFAM" id="SSF103506">
    <property type="entry name" value="Mitochondrial carrier"/>
    <property type="match status" value="1"/>
</dbReference>
<dbReference type="FunFam" id="1.50.40.10:FF:000029">
    <property type="entry name" value="Solute carrier family 25 member 28"/>
    <property type="match status" value="1"/>
</dbReference>
<dbReference type="InterPro" id="IPR023395">
    <property type="entry name" value="MCP_dom_sf"/>
</dbReference>
<feature type="region of interest" description="Disordered" evidence="9">
    <location>
        <begin position="1455"/>
        <end position="1474"/>
    </location>
</feature>
<feature type="region of interest" description="Disordered" evidence="9">
    <location>
        <begin position="1522"/>
        <end position="1546"/>
    </location>
</feature>
<evidence type="ECO:0000256" key="1">
    <source>
        <dbReference type="ARBA" id="ARBA00004141"/>
    </source>
</evidence>
<feature type="domain" description="AAA+ ATPase" evidence="11">
    <location>
        <begin position="757"/>
        <end position="1106"/>
    </location>
</feature>
<evidence type="ECO:0000313" key="13">
    <source>
        <dbReference type="Proteomes" id="UP000284842"/>
    </source>
</evidence>
<dbReference type="SMART" id="SM00382">
    <property type="entry name" value="AAA"/>
    <property type="match status" value="4"/>
</dbReference>
<evidence type="ECO:0000256" key="2">
    <source>
        <dbReference type="ARBA" id="ARBA00010378"/>
    </source>
</evidence>
<keyword evidence="3 8" id="KW-0812">Transmembrane</keyword>
<dbReference type="FunFam" id="1.10.8.60:FF:000160">
    <property type="entry name" value="WGS project CABT00000000 data, contig 2.55"/>
    <property type="match status" value="1"/>
</dbReference>
<dbReference type="CDD" id="cd18808">
    <property type="entry name" value="SF1_C_Upf1"/>
    <property type="match status" value="1"/>
</dbReference>
<protein>
    <recommendedName>
        <fullName evidence="11">AAA+ ATPase domain-containing protein</fullName>
    </recommendedName>
</protein>
<dbReference type="Pfam" id="PF00004">
    <property type="entry name" value="AAA"/>
    <property type="match status" value="3"/>
</dbReference>
<evidence type="ECO:0000256" key="9">
    <source>
        <dbReference type="SAM" id="MobiDB-lite"/>
    </source>
</evidence>
<dbReference type="CDD" id="cd06008">
    <property type="entry name" value="NF-X1-zinc-finger"/>
    <property type="match status" value="1"/>
</dbReference>
<dbReference type="InterPro" id="IPR041677">
    <property type="entry name" value="DNA2/NAM7_AAA_11"/>
</dbReference>
<feature type="region of interest" description="Disordered" evidence="9">
    <location>
        <begin position="2596"/>
        <end position="2622"/>
    </location>
</feature>
<dbReference type="InterPro" id="IPR000641">
    <property type="entry name" value="CbxX/CfxQ"/>
</dbReference>
<evidence type="ECO:0000259" key="11">
    <source>
        <dbReference type="SMART" id="SM00382"/>
    </source>
</evidence>
<dbReference type="InterPro" id="IPR041679">
    <property type="entry name" value="DNA2/NAM7-like_C"/>
</dbReference>
<feature type="compositionally biased region" description="Pro residues" evidence="9">
    <location>
        <begin position="2494"/>
        <end position="2509"/>
    </location>
</feature>
<feature type="repeat" description="Solcar" evidence="8">
    <location>
        <begin position="2833"/>
        <end position="2917"/>
    </location>
</feature>
<dbReference type="FunFam" id="3.40.50.300:FF:001660">
    <property type="entry name" value="NF-X1 finger and helicase protein, putative"/>
    <property type="match status" value="1"/>
</dbReference>
<dbReference type="SUPFAM" id="SSF52540">
    <property type="entry name" value="P-loop containing nucleoside triphosphate hydrolases"/>
    <property type="match status" value="4"/>
</dbReference>
<feature type="compositionally biased region" description="Pro residues" evidence="9">
    <location>
        <begin position="1600"/>
        <end position="1611"/>
    </location>
</feature>
<evidence type="ECO:0000256" key="3">
    <source>
        <dbReference type="ARBA" id="ARBA00022692"/>
    </source>
</evidence>
<dbReference type="Proteomes" id="UP000284842">
    <property type="component" value="Unassembled WGS sequence"/>
</dbReference>
<evidence type="ECO:0000256" key="8">
    <source>
        <dbReference type="PROSITE-ProRule" id="PRU00282"/>
    </source>
</evidence>
<dbReference type="GO" id="GO:0016020">
    <property type="term" value="C:membrane"/>
    <property type="evidence" value="ECO:0007669"/>
    <property type="project" value="UniProtKB-SubCell"/>
</dbReference>
<dbReference type="Pfam" id="PF00153">
    <property type="entry name" value="Mito_carr"/>
    <property type="match status" value="3"/>
</dbReference>
<dbReference type="Pfam" id="PF17866">
    <property type="entry name" value="AAA_lid_6"/>
    <property type="match status" value="2"/>
</dbReference>